<feature type="non-terminal residue" evidence="1">
    <location>
        <position position="1"/>
    </location>
</feature>
<dbReference type="Proteomes" id="UP000265520">
    <property type="component" value="Unassembled WGS sequence"/>
</dbReference>
<proteinExistence type="predicted"/>
<accession>A0A392TND7</accession>
<evidence type="ECO:0000313" key="1">
    <source>
        <dbReference type="EMBL" id="MCI62669.1"/>
    </source>
</evidence>
<comment type="caution">
    <text evidence="1">The sequence shown here is derived from an EMBL/GenBank/DDBJ whole genome shotgun (WGS) entry which is preliminary data.</text>
</comment>
<dbReference type="EMBL" id="LXQA010623159">
    <property type="protein sequence ID" value="MCI62669.1"/>
    <property type="molecule type" value="Genomic_DNA"/>
</dbReference>
<organism evidence="1 2">
    <name type="scientific">Trifolium medium</name>
    <dbReference type="NCBI Taxonomy" id="97028"/>
    <lineage>
        <taxon>Eukaryota</taxon>
        <taxon>Viridiplantae</taxon>
        <taxon>Streptophyta</taxon>
        <taxon>Embryophyta</taxon>
        <taxon>Tracheophyta</taxon>
        <taxon>Spermatophyta</taxon>
        <taxon>Magnoliopsida</taxon>
        <taxon>eudicotyledons</taxon>
        <taxon>Gunneridae</taxon>
        <taxon>Pentapetalae</taxon>
        <taxon>rosids</taxon>
        <taxon>fabids</taxon>
        <taxon>Fabales</taxon>
        <taxon>Fabaceae</taxon>
        <taxon>Papilionoideae</taxon>
        <taxon>50 kb inversion clade</taxon>
        <taxon>NPAAA clade</taxon>
        <taxon>Hologalegina</taxon>
        <taxon>IRL clade</taxon>
        <taxon>Trifolieae</taxon>
        <taxon>Trifolium</taxon>
    </lineage>
</organism>
<sequence>PLTRRGLAMTAKIRQRKFSTWRDWAKAGEHLATCRQSSPGDLSRTRTVTRARYKARLATCVCS</sequence>
<keyword evidence="2" id="KW-1185">Reference proteome</keyword>
<name>A0A392TND7_9FABA</name>
<reference evidence="1 2" key="1">
    <citation type="journal article" date="2018" name="Front. Plant Sci.">
        <title>Red Clover (Trifolium pratense) and Zigzag Clover (T. medium) - A Picture of Genomic Similarities and Differences.</title>
        <authorList>
            <person name="Dluhosova J."/>
            <person name="Istvanek J."/>
            <person name="Nedelnik J."/>
            <person name="Repkova J."/>
        </authorList>
    </citation>
    <scope>NUCLEOTIDE SEQUENCE [LARGE SCALE GENOMIC DNA]</scope>
    <source>
        <strain evidence="2">cv. 10/8</strain>
        <tissue evidence="1">Leaf</tissue>
    </source>
</reference>
<dbReference type="AlphaFoldDB" id="A0A392TND7"/>
<protein>
    <submittedName>
        <fullName evidence="1">Uncharacterized protein</fullName>
    </submittedName>
</protein>
<evidence type="ECO:0000313" key="2">
    <source>
        <dbReference type="Proteomes" id="UP000265520"/>
    </source>
</evidence>